<evidence type="ECO:0000313" key="4">
    <source>
        <dbReference type="Proteomes" id="UP001321475"/>
    </source>
</evidence>
<proteinExistence type="predicted"/>
<feature type="transmembrane region" description="Helical" evidence="2">
    <location>
        <begin position="45"/>
        <end position="67"/>
    </location>
</feature>
<evidence type="ECO:0000313" key="3">
    <source>
        <dbReference type="EMBL" id="BDZ43604.1"/>
    </source>
</evidence>
<organism evidence="3 4">
    <name type="scientific">Paraoerskovia sediminicola</name>
    <dbReference type="NCBI Taxonomy" id="1138587"/>
    <lineage>
        <taxon>Bacteria</taxon>
        <taxon>Bacillati</taxon>
        <taxon>Actinomycetota</taxon>
        <taxon>Actinomycetes</taxon>
        <taxon>Micrococcales</taxon>
        <taxon>Cellulomonadaceae</taxon>
        <taxon>Paraoerskovia</taxon>
    </lineage>
</organism>
<evidence type="ECO:0008006" key="5">
    <source>
        <dbReference type="Google" id="ProtNLM"/>
    </source>
</evidence>
<keyword evidence="2" id="KW-1133">Transmembrane helix</keyword>
<protein>
    <recommendedName>
        <fullName evidence="5">Permease family protein</fullName>
    </recommendedName>
</protein>
<evidence type="ECO:0000256" key="2">
    <source>
        <dbReference type="SAM" id="Phobius"/>
    </source>
</evidence>
<feature type="region of interest" description="Disordered" evidence="1">
    <location>
        <begin position="1"/>
        <end position="21"/>
    </location>
</feature>
<evidence type="ECO:0000256" key="1">
    <source>
        <dbReference type="SAM" id="MobiDB-lite"/>
    </source>
</evidence>
<accession>A0ABM8G650</accession>
<name>A0ABM8G650_9CELL</name>
<dbReference type="Proteomes" id="UP001321475">
    <property type="component" value="Chromosome"/>
</dbReference>
<sequence>MTLINDEREHTPEPLEDPKPPRLKILDTVFKLTERGTTVERELRGGLVTFIAMAYIVVLNPLILGGFSADTAPWTSRAAGCPQRRSAR</sequence>
<keyword evidence="2" id="KW-0472">Membrane</keyword>
<gene>
    <name evidence="3" type="ORF">GCM10025865_29030</name>
</gene>
<keyword evidence="2" id="KW-0812">Transmembrane</keyword>
<feature type="compositionally biased region" description="Basic and acidic residues" evidence="1">
    <location>
        <begin position="1"/>
        <end position="20"/>
    </location>
</feature>
<keyword evidence="4" id="KW-1185">Reference proteome</keyword>
<reference evidence="4" key="1">
    <citation type="journal article" date="2019" name="Int. J. Syst. Evol. Microbiol.">
        <title>The Global Catalogue of Microorganisms (GCM) 10K type strain sequencing project: providing services to taxonomists for standard genome sequencing and annotation.</title>
        <authorList>
            <consortium name="The Broad Institute Genomics Platform"/>
            <consortium name="The Broad Institute Genome Sequencing Center for Infectious Disease"/>
            <person name="Wu L."/>
            <person name="Ma J."/>
        </authorList>
    </citation>
    <scope>NUCLEOTIDE SEQUENCE [LARGE SCALE GENOMIC DNA]</scope>
    <source>
        <strain evidence="4">NBRC 108565</strain>
    </source>
</reference>
<dbReference type="EMBL" id="AP027729">
    <property type="protein sequence ID" value="BDZ43604.1"/>
    <property type="molecule type" value="Genomic_DNA"/>
</dbReference>